<dbReference type="EMBL" id="MH588546">
    <property type="protein sequence ID" value="AXQ69508.1"/>
    <property type="molecule type" value="Genomic_DNA"/>
</dbReference>
<organism evidence="1 2">
    <name type="scientific">Caulobacter phage CcrBL9</name>
    <dbReference type="NCBI Taxonomy" id="2283270"/>
    <lineage>
        <taxon>Viruses</taxon>
        <taxon>Duplodnaviria</taxon>
        <taxon>Heunggongvirae</taxon>
        <taxon>Uroviricota</taxon>
        <taxon>Caudoviricetes</taxon>
        <taxon>Jeanschmidtviridae</taxon>
        <taxon>Bertelyvirus</taxon>
        <taxon>Bertelyvirus BL9</taxon>
    </lineage>
</organism>
<gene>
    <name evidence="1" type="ORF">CcrBL9_gp484</name>
</gene>
<evidence type="ECO:0000313" key="2">
    <source>
        <dbReference type="Proteomes" id="UP000259421"/>
    </source>
</evidence>
<reference evidence="1 2" key="2">
    <citation type="submission" date="2018-09" db="EMBL/GenBank/DDBJ databases">
        <title>Giant CbK-like Caulobacter bacteriophages have genetically divergent genomes.</title>
        <authorList>
            <person name="Wilson K."/>
            <person name="Ely B."/>
        </authorList>
    </citation>
    <scope>NUCLEOTIDE SEQUENCE [LARGE SCALE GENOMIC DNA]</scope>
</reference>
<keyword evidence="2" id="KW-1185">Reference proteome</keyword>
<proteinExistence type="predicted"/>
<name>A0A385EFG5_9CAUD</name>
<sequence>MAKPPYRIAMIYDINGVLWHRCEKFVKIAGVSDYFPLEIGWSGVGVRQDAVFSEYEDAFRYLKRYIAASNGSYQPKVVVYFDDNGNPIPEEDL</sequence>
<dbReference type="Proteomes" id="UP000259421">
    <property type="component" value="Segment"/>
</dbReference>
<protein>
    <submittedName>
        <fullName evidence="1">Uncharacterized protein</fullName>
    </submittedName>
</protein>
<reference evidence="2" key="1">
    <citation type="submission" date="2018-07" db="EMBL/GenBank/DDBJ databases">
        <title>Giant CbK-like Caulobacter bacteriophages have genetically divergent genomes.</title>
        <authorList>
            <person name="Wilson K.M."/>
            <person name="Ely B."/>
        </authorList>
    </citation>
    <scope>NUCLEOTIDE SEQUENCE [LARGE SCALE GENOMIC DNA]</scope>
</reference>
<evidence type="ECO:0000313" key="1">
    <source>
        <dbReference type="EMBL" id="AXQ69508.1"/>
    </source>
</evidence>
<accession>A0A385EFG5</accession>